<evidence type="ECO:0000256" key="2">
    <source>
        <dbReference type="ARBA" id="ARBA00022473"/>
    </source>
</evidence>
<evidence type="ECO:0000313" key="10">
    <source>
        <dbReference type="EMBL" id="SSX20026.1"/>
    </source>
</evidence>
<dbReference type="SUPFAM" id="SSF47459">
    <property type="entry name" value="HLH, helix-loop-helix DNA-binding domain"/>
    <property type="match status" value="1"/>
</dbReference>
<keyword evidence="3" id="KW-0805">Transcription regulation</keyword>
<feature type="domain" description="Orange" evidence="9">
    <location>
        <begin position="147"/>
        <end position="176"/>
    </location>
</feature>
<evidence type="ECO:0000256" key="7">
    <source>
        <dbReference type="SAM" id="MobiDB-lite"/>
    </source>
</evidence>
<evidence type="ECO:0000259" key="9">
    <source>
        <dbReference type="PROSITE" id="PS51054"/>
    </source>
</evidence>
<feature type="domain" description="BHLH" evidence="8">
    <location>
        <begin position="71"/>
        <end position="128"/>
    </location>
</feature>
<feature type="region of interest" description="Disordered" evidence="7">
    <location>
        <begin position="299"/>
        <end position="382"/>
    </location>
</feature>
<dbReference type="Gene3D" id="6.10.250.980">
    <property type="match status" value="1"/>
</dbReference>
<keyword evidence="5" id="KW-0804">Transcription</keyword>
<dbReference type="InterPro" id="IPR011598">
    <property type="entry name" value="bHLH_dom"/>
</dbReference>
<evidence type="ECO:0000259" key="8">
    <source>
        <dbReference type="PROSITE" id="PS50888"/>
    </source>
</evidence>
<evidence type="ECO:0000256" key="3">
    <source>
        <dbReference type="ARBA" id="ARBA00023015"/>
    </source>
</evidence>
<comment type="subcellular location">
    <subcellularLocation>
        <location evidence="1">Nucleus</location>
    </subcellularLocation>
</comment>
<evidence type="ECO:0000256" key="6">
    <source>
        <dbReference type="ARBA" id="ARBA00023242"/>
    </source>
</evidence>
<sequence length="382" mass="42068">MVTGIDPTGQIMTNHQQVSQSQLSHTQLGNIANGSPTSPQSGVHHSPPPQATTQANMPPTPQEPVKRPSDARRSNKPIMEKRRRARINNCLNELKTLILDAMKKDPARHSKLEKADILEMTVKHLQNLQRQQSTISQLADSNVMNKFKAGFTECANEVGRFPGIEPMVKRRLLQHLNNCINGVSSPIKHETPIAPHQSQTQQPNSTVQVHILPSPPSSPQQEPMLIQSSQITATANGYYLSNGSGAGIQLIPTKLSNGSVAFVLPQSIQPPAPVPMLVPIPTRTASTGSATSNTSLYDRMQSHRETSSSPYHTPPSPANSYDAMDCTPPSIHSHNIQNNNNNNSYHSSHQQYTNVRSYSPAPLSLVMRKTEEDDDDKPWRPW</sequence>
<organism evidence="10">
    <name type="scientific">Culicoides sonorensis</name>
    <name type="common">Biting midge</name>
    <dbReference type="NCBI Taxonomy" id="179676"/>
    <lineage>
        <taxon>Eukaryota</taxon>
        <taxon>Metazoa</taxon>
        <taxon>Ecdysozoa</taxon>
        <taxon>Arthropoda</taxon>
        <taxon>Hexapoda</taxon>
        <taxon>Insecta</taxon>
        <taxon>Pterygota</taxon>
        <taxon>Neoptera</taxon>
        <taxon>Endopterygota</taxon>
        <taxon>Diptera</taxon>
        <taxon>Nematocera</taxon>
        <taxon>Chironomoidea</taxon>
        <taxon>Ceratopogonidae</taxon>
        <taxon>Ceratopogoninae</taxon>
        <taxon>Culicoides</taxon>
        <taxon>Monoculicoides</taxon>
    </lineage>
</organism>
<dbReference type="AlphaFoldDB" id="A0A336LPM3"/>
<dbReference type="GO" id="GO:0046983">
    <property type="term" value="F:protein dimerization activity"/>
    <property type="evidence" value="ECO:0007669"/>
    <property type="project" value="InterPro"/>
</dbReference>
<name>A0A336LPM3_CULSO</name>
<dbReference type="EMBL" id="UFQT01000102">
    <property type="protein sequence ID" value="SSX20026.1"/>
    <property type="molecule type" value="Genomic_DNA"/>
</dbReference>
<dbReference type="InterPro" id="IPR003650">
    <property type="entry name" value="Orange_dom"/>
</dbReference>
<dbReference type="SUPFAM" id="SSF158457">
    <property type="entry name" value="Orange domain-like"/>
    <property type="match status" value="1"/>
</dbReference>
<dbReference type="Pfam" id="PF00010">
    <property type="entry name" value="HLH"/>
    <property type="match status" value="1"/>
</dbReference>
<dbReference type="FunFam" id="4.10.280.10:FF:000009">
    <property type="entry name" value="Transcription factor HES-1"/>
    <property type="match status" value="1"/>
</dbReference>
<dbReference type="SMART" id="SM00511">
    <property type="entry name" value="ORANGE"/>
    <property type="match status" value="1"/>
</dbReference>
<dbReference type="SMART" id="SM00353">
    <property type="entry name" value="HLH"/>
    <property type="match status" value="1"/>
</dbReference>
<evidence type="ECO:0000256" key="4">
    <source>
        <dbReference type="ARBA" id="ARBA00023125"/>
    </source>
</evidence>
<protein>
    <submittedName>
        <fullName evidence="10">CSON000219 protein</fullName>
    </submittedName>
</protein>
<dbReference type="VEuPathDB" id="VectorBase:CSON000219"/>
<proteinExistence type="predicted"/>
<accession>A0A336LPM3</accession>
<keyword evidence="4" id="KW-0238">DNA-binding</keyword>
<dbReference type="InterPro" id="IPR050370">
    <property type="entry name" value="HES_HEY"/>
</dbReference>
<keyword evidence="6" id="KW-0539">Nucleus</keyword>
<feature type="compositionally biased region" description="Basic and acidic residues" evidence="7">
    <location>
        <begin position="64"/>
        <end position="73"/>
    </location>
</feature>
<gene>
    <name evidence="10" type="primary">CSON000219</name>
</gene>
<dbReference type="GO" id="GO:0005634">
    <property type="term" value="C:nucleus"/>
    <property type="evidence" value="ECO:0007669"/>
    <property type="project" value="UniProtKB-SubCell"/>
</dbReference>
<dbReference type="CDD" id="cd18913">
    <property type="entry name" value="bHLH-O_hairy_like"/>
    <property type="match status" value="1"/>
</dbReference>
<feature type="compositionally biased region" description="Polar residues" evidence="7">
    <location>
        <begin position="10"/>
        <end position="43"/>
    </location>
</feature>
<dbReference type="PROSITE" id="PS51054">
    <property type="entry name" value="ORANGE"/>
    <property type="match status" value="1"/>
</dbReference>
<reference evidence="10" key="1">
    <citation type="submission" date="2018-07" db="EMBL/GenBank/DDBJ databases">
        <authorList>
            <person name="Quirk P.G."/>
            <person name="Krulwich T.A."/>
        </authorList>
    </citation>
    <scope>NUCLEOTIDE SEQUENCE</scope>
</reference>
<dbReference type="PROSITE" id="PS50888">
    <property type="entry name" value="BHLH"/>
    <property type="match status" value="1"/>
</dbReference>
<evidence type="ECO:0000256" key="1">
    <source>
        <dbReference type="ARBA" id="ARBA00004123"/>
    </source>
</evidence>
<dbReference type="Gene3D" id="4.10.280.10">
    <property type="entry name" value="Helix-loop-helix DNA-binding domain"/>
    <property type="match status" value="1"/>
</dbReference>
<dbReference type="GO" id="GO:0006355">
    <property type="term" value="P:regulation of DNA-templated transcription"/>
    <property type="evidence" value="ECO:0007669"/>
    <property type="project" value="InterPro"/>
</dbReference>
<dbReference type="GO" id="GO:1990837">
    <property type="term" value="F:sequence-specific double-stranded DNA binding"/>
    <property type="evidence" value="ECO:0007669"/>
    <property type="project" value="UniProtKB-ARBA"/>
</dbReference>
<feature type="compositionally biased region" description="Low complexity" evidence="7">
    <location>
        <begin position="330"/>
        <end position="352"/>
    </location>
</feature>
<dbReference type="Pfam" id="PF07527">
    <property type="entry name" value="Hairy_orange"/>
    <property type="match status" value="1"/>
</dbReference>
<feature type="region of interest" description="Disordered" evidence="7">
    <location>
        <begin position="1"/>
        <end position="84"/>
    </location>
</feature>
<dbReference type="InterPro" id="IPR036638">
    <property type="entry name" value="HLH_DNA-bd_sf"/>
</dbReference>
<dbReference type="PANTHER" id="PTHR10985">
    <property type="entry name" value="BASIC HELIX-LOOP-HELIX TRANSCRIPTION FACTOR, HES-RELATED"/>
    <property type="match status" value="1"/>
</dbReference>
<evidence type="ECO:0000256" key="5">
    <source>
        <dbReference type="ARBA" id="ARBA00023163"/>
    </source>
</evidence>
<keyword evidence="2" id="KW-0217">Developmental protein</keyword>
<dbReference type="OMA" id="PANSVYE"/>